<dbReference type="RefSeq" id="WP_256945297.1">
    <property type="nucleotide sequence ID" value="NZ_JANHNZ010000005.1"/>
</dbReference>
<feature type="domain" description="SpaA-like prealbumin fold" evidence="2">
    <location>
        <begin position="172"/>
        <end position="269"/>
    </location>
</feature>
<evidence type="ECO:0000313" key="3">
    <source>
        <dbReference type="EMBL" id="MCQ9210183.1"/>
    </source>
</evidence>
<gene>
    <name evidence="3" type="ORF">NPA36_06425</name>
</gene>
<dbReference type="NCBIfam" id="TIGR01167">
    <property type="entry name" value="LPXTG_anchor"/>
    <property type="match status" value="1"/>
</dbReference>
<organism evidence="3 4">
    <name type="scientific">Granulicatella seriolae</name>
    <dbReference type="NCBI Taxonomy" id="2967226"/>
    <lineage>
        <taxon>Bacteria</taxon>
        <taxon>Bacillati</taxon>
        <taxon>Bacillota</taxon>
        <taxon>Bacilli</taxon>
        <taxon>Lactobacillales</taxon>
        <taxon>Carnobacteriaceae</taxon>
        <taxon>Granulicatella</taxon>
    </lineage>
</organism>
<proteinExistence type="predicted"/>
<reference evidence="3" key="1">
    <citation type="submission" date="2022-07" db="EMBL/GenBank/DDBJ databases">
        <authorList>
            <person name="Jung M.-Y."/>
            <person name="Lee M."/>
        </authorList>
    </citation>
    <scope>NUCLEOTIDE SEQUENCE</scope>
    <source>
        <strain evidence="3">S8</strain>
    </source>
</reference>
<feature type="transmembrane region" description="Helical" evidence="1">
    <location>
        <begin position="297"/>
        <end position="316"/>
    </location>
</feature>
<reference evidence="3" key="2">
    <citation type="journal article" date="2023" name="Curr. Microbiol.">
        <title>Granulicatella seriolae sp. nov., a Novel Facultative Anaerobe Isolated from Yellowtail Marine Fish.</title>
        <authorList>
            <person name="Lee M."/>
            <person name="Choi Y.J."/>
            <person name="Farooq A."/>
            <person name="Jeong J.B."/>
            <person name="Jung M.Y."/>
        </authorList>
    </citation>
    <scope>NUCLEOTIDE SEQUENCE</scope>
    <source>
        <strain evidence="3">S8</strain>
    </source>
</reference>
<reference evidence="3" key="3">
    <citation type="journal article" date="2023" name="Microbiol. Resour. Announc.">
        <title>Draft Genome Sequence of Granulicatella sp. Strain S8, Isolated from a Marine Fish, Seriola quinqueradiata.</title>
        <authorList>
            <person name="Lee M."/>
            <person name="Farooq A."/>
            <person name="Jeong J.B."/>
            <person name="Jung M.Y."/>
        </authorList>
    </citation>
    <scope>NUCLEOTIDE SEQUENCE</scope>
    <source>
        <strain evidence="3">S8</strain>
    </source>
</reference>
<dbReference type="Pfam" id="PF17802">
    <property type="entry name" value="SpaA"/>
    <property type="match status" value="1"/>
</dbReference>
<evidence type="ECO:0000259" key="2">
    <source>
        <dbReference type="Pfam" id="PF17802"/>
    </source>
</evidence>
<evidence type="ECO:0000313" key="4">
    <source>
        <dbReference type="Proteomes" id="UP001059480"/>
    </source>
</evidence>
<dbReference type="InterPro" id="IPR013783">
    <property type="entry name" value="Ig-like_fold"/>
</dbReference>
<accession>A0ABT1WPU8</accession>
<dbReference type="Proteomes" id="UP001059480">
    <property type="component" value="Unassembled WGS sequence"/>
</dbReference>
<evidence type="ECO:0000256" key="1">
    <source>
        <dbReference type="SAM" id="Phobius"/>
    </source>
</evidence>
<dbReference type="EMBL" id="JANHNZ010000005">
    <property type="protein sequence ID" value="MCQ9210183.1"/>
    <property type="molecule type" value="Genomic_DNA"/>
</dbReference>
<sequence>MQTFRRVSKRIGITLLTVVMSVLLATFVKAQTNNILVIQLPNQEAQTDSLEGYRFLIWHIGQASSSTTQAEFAALVKDLDQRSVDQLNQAYPQPVGKMSSPSDGQGKVTYNNLADGRYYVRQVIDNEKDITYSPFIVDLPQETDTGPKTLVTVTLKKFTAGNPELPKLGGRKFMKVDEADKPLAKAYFKVVKREVTDKGDYVKNEQGAYVYLDVLLAGKTVLLESGSDGRFQVEGLTYGTYWLVETVSPQGYSLLNEPLEFTVTKTSLEESSVIKIINKKTPKETPGKVIIPSTGDIAIILLVLVGIGLVVLGGWLTRSSVKSR</sequence>
<protein>
    <submittedName>
        <fullName evidence="3">SpaA isopeptide-forming pilin-related protein</fullName>
    </submittedName>
</protein>
<dbReference type="InterPro" id="IPR041033">
    <property type="entry name" value="SpaA_PFL_dom_1"/>
</dbReference>
<name>A0ABT1WPU8_9LACT</name>
<keyword evidence="1" id="KW-0812">Transmembrane</keyword>
<dbReference type="Gene3D" id="2.60.40.4180">
    <property type="match status" value="1"/>
</dbReference>
<dbReference type="SUPFAM" id="SSF49478">
    <property type="entry name" value="Cna protein B-type domain"/>
    <property type="match status" value="1"/>
</dbReference>
<keyword evidence="1" id="KW-0472">Membrane</keyword>
<dbReference type="Gene3D" id="2.60.40.10">
    <property type="entry name" value="Immunoglobulins"/>
    <property type="match status" value="1"/>
</dbReference>
<keyword evidence="4" id="KW-1185">Reference proteome</keyword>
<comment type="caution">
    <text evidence="3">The sequence shown here is derived from an EMBL/GenBank/DDBJ whole genome shotgun (WGS) entry which is preliminary data.</text>
</comment>
<keyword evidence="1" id="KW-1133">Transmembrane helix</keyword>